<organism evidence="1 2">
    <name type="scientific">Dryococelus australis</name>
    <dbReference type="NCBI Taxonomy" id="614101"/>
    <lineage>
        <taxon>Eukaryota</taxon>
        <taxon>Metazoa</taxon>
        <taxon>Ecdysozoa</taxon>
        <taxon>Arthropoda</taxon>
        <taxon>Hexapoda</taxon>
        <taxon>Insecta</taxon>
        <taxon>Pterygota</taxon>
        <taxon>Neoptera</taxon>
        <taxon>Polyneoptera</taxon>
        <taxon>Phasmatodea</taxon>
        <taxon>Verophasmatodea</taxon>
        <taxon>Anareolatae</taxon>
        <taxon>Phasmatidae</taxon>
        <taxon>Eurycanthinae</taxon>
        <taxon>Dryococelus</taxon>
    </lineage>
</organism>
<proteinExistence type="predicted"/>
<sequence>MKGWGKRVNPEKIRRPAASSGTMLTYEHLVVNRPGFEPGTPQGFRLQRIRKTFSSVYKNGYIFSYLPLARLLVTNQSPLGSPVRSQAPLGGNSLLVGSTVDTFVVALVSRCAFVYYPCSFCHCSTPNSPSHQSFLVRTVAKVRHTAKAGSSMRTWVRAPVRAFLSRLVVSRDHSRRMLGCFLTTDLCQFVPRACFCEQLAQSAITLLSTRCYIQTSFLFYKLEQEQRSLGPAYNWAIATCVLGQGCADWCTPYSDRVNVTSFDAELRTRPRSQERPNVDTPLWSLAAASGIAHFLVTIAYTIDSHVRHSTFVSHHSEPDKIPGGTFACGNRAGRWRWPAGFLGDLPFPPPLHSDAATYPSRFILIGSQGPVVIEPATDPGFEPKISRSRPNNLDHGECPTGMVDEECFKHIFSQFFPQGANGNDYGFSLAIVTQAVHHQTQCSRCATHRRSMPHSLLVTDRNFRNPPLQSRPPPAAFFRV</sequence>
<evidence type="ECO:0000313" key="2">
    <source>
        <dbReference type="Proteomes" id="UP001159363"/>
    </source>
</evidence>
<accession>A0ABQ9GRI6</accession>
<evidence type="ECO:0000313" key="1">
    <source>
        <dbReference type="EMBL" id="KAJ8874640.1"/>
    </source>
</evidence>
<comment type="caution">
    <text evidence="1">The sequence shown here is derived from an EMBL/GenBank/DDBJ whole genome shotgun (WGS) entry which is preliminary data.</text>
</comment>
<reference evidence="1 2" key="1">
    <citation type="submission" date="2023-02" db="EMBL/GenBank/DDBJ databases">
        <title>LHISI_Scaffold_Assembly.</title>
        <authorList>
            <person name="Stuart O.P."/>
            <person name="Cleave R."/>
            <person name="Magrath M.J.L."/>
            <person name="Mikheyev A.S."/>
        </authorList>
    </citation>
    <scope>NUCLEOTIDE SEQUENCE [LARGE SCALE GENOMIC DNA]</scope>
    <source>
        <strain evidence="1">Daus_M_001</strain>
        <tissue evidence="1">Leg muscle</tissue>
    </source>
</reference>
<protein>
    <submittedName>
        <fullName evidence="1">Uncharacterized protein</fullName>
    </submittedName>
</protein>
<dbReference type="Proteomes" id="UP001159363">
    <property type="component" value="Chromosome 9"/>
</dbReference>
<name>A0ABQ9GRI6_9NEOP</name>
<dbReference type="EMBL" id="JARBHB010000010">
    <property type="protein sequence ID" value="KAJ8874640.1"/>
    <property type="molecule type" value="Genomic_DNA"/>
</dbReference>
<keyword evidence="2" id="KW-1185">Reference proteome</keyword>
<gene>
    <name evidence="1" type="ORF">PR048_025506</name>
</gene>